<accession>A0A1C4EAY2</accession>
<feature type="transmembrane region" description="Helical" evidence="4">
    <location>
        <begin position="32"/>
        <end position="50"/>
    </location>
</feature>
<dbReference type="SUPFAM" id="SSF46689">
    <property type="entry name" value="Homeodomain-like"/>
    <property type="match status" value="1"/>
</dbReference>
<gene>
    <name evidence="6" type="ORF">GA0061071_12113</name>
</gene>
<feature type="transmembrane region" description="Helical" evidence="4">
    <location>
        <begin position="148"/>
        <end position="169"/>
    </location>
</feature>
<dbReference type="Gene3D" id="1.10.10.60">
    <property type="entry name" value="Homeodomain-like"/>
    <property type="match status" value="1"/>
</dbReference>
<feature type="transmembrane region" description="Helical" evidence="4">
    <location>
        <begin position="6"/>
        <end position="23"/>
    </location>
</feature>
<keyword evidence="7" id="KW-1185">Reference proteome</keyword>
<dbReference type="EMBL" id="FMAY01000021">
    <property type="protein sequence ID" value="SCC40711.1"/>
    <property type="molecule type" value="Genomic_DNA"/>
</dbReference>
<dbReference type="PANTHER" id="PTHR43280">
    <property type="entry name" value="ARAC-FAMILY TRANSCRIPTIONAL REGULATOR"/>
    <property type="match status" value="1"/>
</dbReference>
<evidence type="ECO:0000256" key="4">
    <source>
        <dbReference type="SAM" id="Phobius"/>
    </source>
</evidence>
<evidence type="ECO:0000256" key="3">
    <source>
        <dbReference type="ARBA" id="ARBA00023163"/>
    </source>
</evidence>
<keyword evidence="4" id="KW-0812">Transmembrane</keyword>
<dbReference type="PANTHER" id="PTHR43280:SF29">
    <property type="entry name" value="ARAC-FAMILY TRANSCRIPTIONAL REGULATOR"/>
    <property type="match status" value="1"/>
</dbReference>
<dbReference type="RefSeq" id="WP_088237705.1">
    <property type="nucleotide sequence ID" value="NZ_FMAY01000021.1"/>
</dbReference>
<keyword evidence="3" id="KW-0804">Transcription</keyword>
<evidence type="ECO:0000313" key="7">
    <source>
        <dbReference type="Proteomes" id="UP000198975"/>
    </source>
</evidence>
<feature type="domain" description="HTH araC/xylS-type" evidence="5">
    <location>
        <begin position="227"/>
        <end position="332"/>
    </location>
</feature>
<feature type="transmembrane region" description="Helical" evidence="4">
    <location>
        <begin position="181"/>
        <end position="202"/>
    </location>
</feature>
<dbReference type="InterPro" id="IPR018060">
    <property type="entry name" value="HTH_AraC"/>
</dbReference>
<keyword evidence="4" id="KW-0472">Membrane</keyword>
<evidence type="ECO:0000256" key="2">
    <source>
        <dbReference type="ARBA" id="ARBA00023125"/>
    </source>
</evidence>
<dbReference type="AlphaFoldDB" id="A0A1C4EAY2"/>
<dbReference type="PROSITE" id="PS01124">
    <property type="entry name" value="HTH_ARAC_FAMILY_2"/>
    <property type="match status" value="1"/>
</dbReference>
<dbReference type="OrthoDB" id="345413at2"/>
<dbReference type="InterPro" id="IPR009057">
    <property type="entry name" value="Homeodomain-like_sf"/>
</dbReference>
<proteinExistence type="predicted"/>
<organism evidence="6 7">
    <name type="scientific">Kosakonia oryzendophytica</name>
    <dbReference type="NCBI Taxonomy" id="1005665"/>
    <lineage>
        <taxon>Bacteria</taxon>
        <taxon>Pseudomonadati</taxon>
        <taxon>Pseudomonadota</taxon>
        <taxon>Gammaproteobacteria</taxon>
        <taxon>Enterobacterales</taxon>
        <taxon>Enterobacteriaceae</taxon>
        <taxon>Kosakonia</taxon>
    </lineage>
</organism>
<keyword evidence="2 6" id="KW-0238">DNA-binding</keyword>
<evidence type="ECO:0000313" key="6">
    <source>
        <dbReference type="EMBL" id="SCC40711.1"/>
    </source>
</evidence>
<keyword evidence="1" id="KW-0805">Transcription regulation</keyword>
<dbReference type="GO" id="GO:0003700">
    <property type="term" value="F:DNA-binding transcription factor activity"/>
    <property type="evidence" value="ECO:0007669"/>
    <property type="project" value="InterPro"/>
</dbReference>
<name>A0A1C4EAY2_9ENTR</name>
<keyword evidence="4" id="KW-1133">Transmembrane helix</keyword>
<protein>
    <submittedName>
        <fullName evidence="6">AraC-type DNA-binding protein</fullName>
    </submittedName>
</protein>
<reference evidence="7" key="1">
    <citation type="submission" date="2016-08" db="EMBL/GenBank/DDBJ databases">
        <authorList>
            <person name="Varghese N."/>
            <person name="Submissions Spin"/>
        </authorList>
    </citation>
    <scope>NUCLEOTIDE SEQUENCE [LARGE SCALE GENOMIC DNA]</scope>
    <source>
        <strain evidence="7">REICA_082</strain>
    </source>
</reference>
<dbReference type="GO" id="GO:0043565">
    <property type="term" value="F:sequence-specific DNA binding"/>
    <property type="evidence" value="ECO:0007669"/>
    <property type="project" value="InterPro"/>
</dbReference>
<dbReference type="Pfam" id="PF12833">
    <property type="entry name" value="HTH_18"/>
    <property type="match status" value="1"/>
</dbReference>
<dbReference type="SMART" id="SM00342">
    <property type="entry name" value="HTH_ARAC"/>
    <property type="match status" value="1"/>
</dbReference>
<feature type="transmembrane region" description="Helical" evidence="4">
    <location>
        <begin position="56"/>
        <end position="76"/>
    </location>
</feature>
<dbReference type="Proteomes" id="UP000198975">
    <property type="component" value="Unassembled WGS sequence"/>
</dbReference>
<evidence type="ECO:0000256" key="1">
    <source>
        <dbReference type="ARBA" id="ARBA00023015"/>
    </source>
</evidence>
<evidence type="ECO:0000259" key="5">
    <source>
        <dbReference type="PROSITE" id="PS01124"/>
    </source>
</evidence>
<sequence length="344" mass="38354">MPAVPFPFYTFSILIILLLKVCLQRTSGYRSAAIFISACALLVFMSALRWQFDAAILRQIQSIVAIALPPLAWRCFARLTTQNRLQKCPRYLIAPLIALLLNLVAPMMTDAILMLLFIGYGGALIRTARQGADAFIFTHLQDAGPASLMTFIAGCFLCFSGLTDLVIAVDYGVYQGQQAPQLVALSQAILLPFICLAIVYSWEKVPPVPPHIAEPVEEDRPCDEEAEHLCQRIEARINEEKWFLQTDLTLNALARKLGIPARQISQAVNQVRGCNVSQWINRFRIHYAQRLLRESPAPVTDIMLDAGFATKSNFNREFTRISGMTPTDYRHAAVGNPGPDSERS</sequence>